<gene>
    <name evidence="5" type="ORF">RM697_01730</name>
</gene>
<dbReference type="InterPro" id="IPR014729">
    <property type="entry name" value="Rossmann-like_a/b/a_fold"/>
</dbReference>
<dbReference type="InterPro" id="IPR001962">
    <property type="entry name" value="Asn_synthase"/>
</dbReference>
<comment type="pathway">
    <text evidence="1">Amino-acid biosynthesis; L-asparagine biosynthesis; L-asparagine from L-aspartate (L-Gln route): step 1/1.</text>
</comment>
<comment type="catalytic activity">
    <reaction evidence="3">
        <text>L-aspartate + L-glutamine + ATP + H2O = L-asparagine + L-glutamate + AMP + diphosphate + H(+)</text>
        <dbReference type="Rhea" id="RHEA:12228"/>
        <dbReference type="ChEBI" id="CHEBI:15377"/>
        <dbReference type="ChEBI" id="CHEBI:15378"/>
        <dbReference type="ChEBI" id="CHEBI:29985"/>
        <dbReference type="ChEBI" id="CHEBI:29991"/>
        <dbReference type="ChEBI" id="CHEBI:30616"/>
        <dbReference type="ChEBI" id="CHEBI:33019"/>
        <dbReference type="ChEBI" id="CHEBI:58048"/>
        <dbReference type="ChEBI" id="CHEBI:58359"/>
        <dbReference type="ChEBI" id="CHEBI:456215"/>
        <dbReference type="EC" id="6.3.5.4"/>
    </reaction>
</comment>
<dbReference type="EMBL" id="JAVRIA010000001">
    <property type="protein sequence ID" value="MDT0557348.1"/>
    <property type="molecule type" value="Genomic_DNA"/>
</dbReference>
<reference evidence="5 6" key="1">
    <citation type="submission" date="2023-09" db="EMBL/GenBank/DDBJ databases">
        <authorList>
            <person name="Rey-Velasco X."/>
        </authorList>
    </citation>
    <scope>NUCLEOTIDE SEQUENCE [LARGE SCALE GENOMIC DNA]</scope>
    <source>
        <strain evidence="5 6">W332</strain>
    </source>
</reference>
<dbReference type="Gene3D" id="3.40.50.620">
    <property type="entry name" value="HUPs"/>
    <property type="match status" value="1"/>
</dbReference>
<evidence type="ECO:0000259" key="4">
    <source>
        <dbReference type="Pfam" id="PF00733"/>
    </source>
</evidence>
<sequence>MNKELNIPILPKEHQFAKVKATHELNLEAICIFMATGFFLDDDTYWRDNVCLLPGHNHILDENNLLIESKSWFNWHYSPRDISFNDALGEYKYLLHTIVKEQVGDSPVILPLSGGLDSRSQALILKDLNNPVHAFSYSFKGGFPEHKISKQIAALFGFSFEYFQIQKGYLWDVIDELATINNCYSEFTHPRQMSVLKELRQMKGIFSLGHWGDVLFDRGVPEGTLEEDVMPLLLKKMLKPKGLELAEQLWKTWQLKGDFISYFTYRVEKSLAKIKVDNISARIRAFKTSQWAHRWTTTNLSVFEAAHPITLPYYDNRMCEFICTIPEEFLADRRLQIAHLQENKVLSKIVWQEQKPFNLTNYKFNKSPYNLLYRTVNKVQREFRSIFGNPYIQRNFELQFQGKENNKILKQYLFSVGMQSLVPKEIVKYFFDSFNSKNYVAYSHPISMLLTLAVWQQKFRK</sequence>
<dbReference type="PANTHER" id="PTHR43284">
    <property type="entry name" value="ASPARAGINE SYNTHETASE (GLUTAMINE-HYDROLYZING)"/>
    <property type="match status" value="1"/>
</dbReference>
<feature type="domain" description="Asparagine synthetase" evidence="4">
    <location>
        <begin position="92"/>
        <end position="332"/>
    </location>
</feature>
<dbReference type="PANTHER" id="PTHR43284:SF1">
    <property type="entry name" value="ASPARAGINE SYNTHETASE"/>
    <property type="match status" value="1"/>
</dbReference>
<keyword evidence="6" id="KW-1185">Reference proteome</keyword>
<protein>
    <recommendedName>
        <fullName evidence="2">asparagine synthase (glutamine-hydrolyzing)</fullName>
        <ecNumber evidence="2">6.3.5.4</ecNumber>
    </recommendedName>
</protein>
<evidence type="ECO:0000256" key="1">
    <source>
        <dbReference type="ARBA" id="ARBA00005187"/>
    </source>
</evidence>
<evidence type="ECO:0000313" key="6">
    <source>
        <dbReference type="Proteomes" id="UP001259492"/>
    </source>
</evidence>
<dbReference type="InterPro" id="IPR051786">
    <property type="entry name" value="ASN_synthetase/amidase"/>
</dbReference>
<name>A0ABU2YGP6_9FLAO</name>
<organism evidence="5 6">
    <name type="scientific">Microcosmobacter mediterraneus</name>
    <dbReference type="NCBI Taxonomy" id="3075607"/>
    <lineage>
        <taxon>Bacteria</taxon>
        <taxon>Pseudomonadati</taxon>
        <taxon>Bacteroidota</taxon>
        <taxon>Flavobacteriia</taxon>
        <taxon>Flavobacteriales</taxon>
        <taxon>Flavobacteriaceae</taxon>
        <taxon>Microcosmobacter</taxon>
    </lineage>
</organism>
<evidence type="ECO:0000256" key="2">
    <source>
        <dbReference type="ARBA" id="ARBA00012737"/>
    </source>
</evidence>
<comment type="caution">
    <text evidence="5">The sequence shown here is derived from an EMBL/GenBank/DDBJ whole genome shotgun (WGS) entry which is preliminary data.</text>
</comment>
<evidence type="ECO:0000256" key="3">
    <source>
        <dbReference type="ARBA" id="ARBA00048741"/>
    </source>
</evidence>
<dbReference type="SUPFAM" id="SSF52402">
    <property type="entry name" value="Adenine nucleotide alpha hydrolases-like"/>
    <property type="match status" value="1"/>
</dbReference>
<dbReference type="RefSeq" id="WP_311426116.1">
    <property type="nucleotide sequence ID" value="NZ_JAVRIA010000001.1"/>
</dbReference>
<dbReference type="Pfam" id="PF00733">
    <property type="entry name" value="Asn_synthase"/>
    <property type="match status" value="1"/>
</dbReference>
<proteinExistence type="predicted"/>
<dbReference type="EC" id="6.3.5.4" evidence="2"/>
<accession>A0ABU2YGP6</accession>
<evidence type="ECO:0000313" key="5">
    <source>
        <dbReference type="EMBL" id="MDT0557348.1"/>
    </source>
</evidence>
<dbReference type="Proteomes" id="UP001259492">
    <property type="component" value="Unassembled WGS sequence"/>
</dbReference>